<sequence>MLVPGSHMDLRTWAGSLNPIDTLENRPFVNLSSVTLPDCASVSCQDSACYRSGCIRWVFTANSMEQCVHISEGTQVTYFKKLLIFQFSLPVSAAGQPQKQSITLYPPNNRRSPYSLTRLWRWLWLRLWFISLPAQPQASSCRWSCASCP</sequence>
<protein>
    <submittedName>
        <fullName evidence="1">Uncharacterized protein</fullName>
    </submittedName>
</protein>
<organism evidence="1 2">
    <name type="scientific">Rhinolophus ferrumequinum</name>
    <name type="common">Greater horseshoe bat</name>
    <dbReference type="NCBI Taxonomy" id="59479"/>
    <lineage>
        <taxon>Eukaryota</taxon>
        <taxon>Metazoa</taxon>
        <taxon>Chordata</taxon>
        <taxon>Craniata</taxon>
        <taxon>Vertebrata</taxon>
        <taxon>Euteleostomi</taxon>
        <taxon>Mammalia</taxon>
        <taxon>Eutheria</taxon>
        <taxon>Laurasiatheria</taxon>
        <taxon>Chiroptera</taxon>
        <taxon>Yinpterochiroptera</taxon>
        <taxon>Rhinolophoidea</taxon>
        <taxon>Rhinolophidae</taxon>
        <taxon>Rhinolophinae</taxon>
        <taxon>Rhinolophus</taxon>
    </lineage>
</organism>
<comment type="caution">
    <text evidence="1">The sequence shown here is derived from an EMBL/GenBank/DDBJ whole genome shotgun (WGS) entry which is preliminary data.</text>
</comment>
<dbReference type="Proteomes" id="UP000585614">
    <property type="component" value="Unassembled WGS sequence"/>
</dbReference>
<evidence type="ECO:0000313" key="1">
    <source>
        <dbReference type="EMBL" id="KAF6351585.1"/>
    </source>
</evidence>
<accession>A0A7J7XPK3</accession>
<evidence type="ECO:0000313" key="2">
    <source>
        <dbReference type="Proteomes" id="UP000585614"/>
    </source>
</evidence>
<reference evidence="1 2" key="1">
    <citation type="journal article" date="2020" name="Nature">
        <title>Six reference-quality genomes reveal evolution of bat adaptations.</title>
        <authorList>
            <person name="Jebb D."/>
            <person name="Huang Z."/>
            <person name="Pippel M."/>
            <person name="Hughes G.M."/>
            <person name="Lavrichenko K."/>
            <person name="Devanna P."/>
            <person name="Winkler S."/>
            <person name="Jermiin L.S."/>
            <person name="Skirmuntt E.C."/>
            <person name="Katzourakis A."/>
            <person name="Burkitt-Gray L."/>
            <person name="Ray D.A."/>
            <person name="Sullivan K.A.M."/>
            <person name="Roscito J.G."/>
            <person name="Kirilenko B.M."/>
            <person name="Davalos L.M."/>
            <person name="Corthals A.P."/>
            <person name="Power M.L."/>
            <person name="Jones G."/>
            <person name="Ransome R.D."/>
            <person name="Dechmann D.K.N."/>
            <person name="Locatelli A.G."/>
            <person name="Puechmaille S.J."/>
            <person name="Fedrigo O."/>
            <person name="Jarvis E.D."/>
            <person name="Hiller M."/>
            <person name="Vernes S.C."/>
            <person name="Myers E.W."/>
            <person name="Teeling E.C."/>
        </authorList>
    </citation>
    <scope>NUCLEOTIDE SEQUENCE [LARGE SCALE GENOMIC DNA]</scope>
    <source>
        <strain evidence="1">MRhiFer1</strain>
        <tissue evidence="1">Lung</tissue>
    </source>
</reference>
<name>A0A7J7XPK3_RHIFE</name>
<gene>
    <name evidence="1" type="ORF">mRhiFer1_010103</name>
</gene>
<proteinExistence type="predicted"/>
<dbReference type="AlphaFoldDB" id="A0A7J7XPK3"/>
<dbReference type="EMBL" id="JACAGC010000008">
    <property type="protein sequence ID" value="KAF6351585.1"/>
    <property type="molecule type" value="Genomic_DNA"/>
</dbReference>